<keyword evidence="1" id="KW-0328">Glycosyltransferase</keyword>
<dbReference type="NCBIfam" id="TIGR00696">
    <property type="entry name" value="wecG_tagA_cpsF"/>
    <property type="match status" value="1"/>
</dbReference>
<dbReference type="PANTHER" id="PTHR34136">
    <property type="match status" value="1"/>
</dbReference>
<organism evidence="3 4">
    <name type="scientific">Sporolactobacillus nakayamae</name>
    <dbReference type="NCBI Taxonomy" id="269670"/>
    <lineage>
        <taxon>Bacteria</taxon>
        <taxon>Bacillati</taxon>
        <taxon>Bacillota</taxon>
        <taxon>Bacilli</taxon>
        <taxon>Bacillales</taxon>
        <taxon>Sporolactobacillaceae</taxon>
        <taxon>Sporolactobacillus</taxon>
    </lineage>
</organism>
<name>A0A1I2UDJ6_9BACL</name>
<dbReference type="AlphaFoldDB" id="A0A1I2UDJ6"/>
<dbReference type="Proteomes" id="UP000198752">
    <property type="component" value="Unassembled WGS sequence"/>
</dbReference>
<evidence type="ECO:0000256" key="1">
    <source>
        <dbReference type="ARBA" id="ARBA00022676"/>
    </source>
</evidence>
<sequence>MTEKKQVGTIYMNDFQTKQEFVTVFTDSLANHQSMNLYFLNDHGFNIAQKDHDYASVLNRADYLLNDGIGIKLGAKLWGVTLEENLNGTDLIPLLLNECAENNWSIYLLGSTKENAQKSAQKLKEQHPKLTIAGTHSGYFSSSQEIVETINRSSADVLLVGMGMPLQEKFIDGNSDVLKPLARIAVGGFIDFASGTKPRAPKVMRQLNLEWLFRMALEPRRMWKRNVVGHAQFFMKVIGLKWRHEHRK</sequence>
<dbReference type="InterPro" id="IPR004629">
    <property type="entry name" value="WecG_TagA_CpsF"/>
</dbReference>
<proteinExistence type="predicted"/>
<accession>A0A1I2UDJ6</accession>
<dbReference type="Pfam" id="PF03808">
    <property type="entry name" value="Glyco_tran_WecG"/>
    <property type="match status" value="1"/>
</dbReference>
<reference evidence="4" key="1">
    <citation type="submission" date="2016-10" db="EMBL/GenBank/DDBJ databases">
        <authorList>
            <person name="Varghese N."/>
            <person name="Submissions S."/>
        </authorList>
    </citation>
    <scope>NUCLEOTIDE SEQUENCE [LARGE SCALE GENOMIC DNA]</scope>
    <source>
        <strain evidence="4">ATCC 700379</strain>
    </source>
</reference>
<keyword evidence="4" id="KW-1185">Reference proteome</keyword>
<dbReference type="EMBL" id="FOOY01000019">
    <property type="protein sequence ID" value="SFG72916.1"/>
    <property type="molecule type" value="Genomic_DNA"/>
</dbReference>
<dbReference type="GO" id="GO:0016758">
    <property type="term" value="F:hexosyltransferase activity"/>
    <property type="evidence" value="ECO:0007669"/>
    <property type="project" value="TreeGrafter"/>
</dbReference>
<evidence type="ECO:0000313" key="4">
    <source>
        <dbReference type="Proteomes" id="UP000198752"/>
    </source>
</evidence>
<gene>
    <name evidence="3" type="ORF">SAMN02982927_02580</name>
</gene>
<dbReference type="STRING" id="269670.SAMN02982927_02580"/>
<dbReference type="CDD" id="cd06533">
    <property type="entry name" value="Glyco_transf_WecG_TagA"/>
    <property type="match status" value="1"/>
</dbReference>
<dbReference type="PANTHER" id="PTHR34136:SF1">
    <property type="entry name" value="UDP-N-ACETYL-D-MANNOSAMINURONIC ACID TRANSFERASE"/>
    <property type="match status" value="1"/>
</dbReference>
<evidence type="ECO:0000256" key="2">
    <source>
        <dbReference type="ARBA" id="ARBA00022679"/>
    </source>
</evidence>
<protein>
    <submittedName>
        <fullName evidence="3">N-acetylglucosaminyldiphosphoundecaprenol N-acetyl-beta-D-mannosaminyltransferase</fullName>
    </submittedName>
</protein>
<dbReference type="RefSeq" id="WP_245734255.1">
    <property type="nucleotide sequence ID" value="NZ_FOOY01000019.1"/>
</dbReference>
<evidence type="ECO:0000313" key="3">
    <source>
        <dbReference type="EMBL" id="SFG72916.1"/>
    </source>
</evidence>
<keyword evidence="2 3" id="KW-0808">Transferase</keyword>